<accession>A0A517KYR8</accession>
<feature type="region of interest" description="Disordered" evidence="6">
    <location>
        <begin position="1"/>
        <end position="157"/>
    </location>
</feature>
<dbReference type="STRING" id="50376.A0A517KYR8"/>
<evidence type="ECO:0000313" key="7">
    <source>
        <dbReference type="EMBL" id="QDS68529.1"/>
    </source>
</evidence>
<organism evidence="7 8">
    <name type="scientific">Venturia effusa</name>
    <dbReference type="NCBI Taxonomy" id="50376"/>
    <lineage>
        <taxon>Eukaryota</taxon>
        <taxon>Fungi</taxon>
        <taxon>Dikarya</taxon>
        <taxon>Ascomycota</taxon>
        <taxon>Pezizomycotina</taxon>
        <taxon>Dothideomycetes</taxon>
        <taxon>Pleosporomycetidae</taxon>
        <taxon>Venturiales</taxon>
        <taxon>Venturiaceae</taxon>
        <taxon>Venturia</taxon>
    </lineage>
</organism>
<dbReference type="SMART" id="SM01401">
    <property type="entry name" value="Sds3"/>
    <property type="match status" value="1"/>
</dbReference>
<dbReference type="PANTHER" id="PTHR21964">
    <property type="entry name" value="BREAST CANCER METASTASIS-SUPPRESSOR 1"/>
    <property type="match status" value="1"/>
</dbReference>
<dbReference type="Pfam" id="PF08598">
    <property type="entry name" value="Sds3"/>
    <property type="match status" value="1"/>
</dbReference>
<dbReference type="EMBL" id="CP042185">
    <property type="protein sequence ID" value="QDS68529.1"/>
    <property type="molecule type" value="Genomic_DNA"/>
</dbReference>
<dbReference type="GO" id="GO:0010468">
    <property type="term" value="P:regulation of gene expression"/>
    <property type="evidence" value="ECO:0007669"/>
    <property type="project" value="UniProtKB-ARBA"/>
</dbReference>
<evidence type="ECO:0000256" key="6">
    <source>
        <dbReference type="SAM" id="MobiDB-lite"/>
    </source>
</evidence>
<feature type="compositionally biased region" description="Basic residues" evidence="6">
    <location>
        <begin position="293"/>
        <end position="307"/>
    </location>
</feature>
<feature type="region of interest" description="Disordered" evidence="6">
    <location>
        <begin position="603"/>
        <end position="628"/>
    </location>
</feature>
<sequence>MQRSKSRSADPNYSSSLTNQVAHTSPKPRPQTSNEAEPERSATQSPNQSYNETMISTITRKQVLSSIEPMSSRRSADVADRETDTFDTRSSSLSDLDDTNEDRSADLVSKLQAESNDDEFDSEAETERLEKTPRKANASRNNNNSAQNGVEKTPSKLAHEMILDGTDEVPVRATGSPISLIPSPITPVQEIAHLDRPAGSERDSESPSRKRKRSISATSSLSEADIPLAKRVNSTKYNLEALAPSTESLDLPQDYGNGAMEEGIMPDEPVVNRAEHAEEELDAAPAERTAPVKGKKGGKKGKRKGKKGNNGNDSEAVGEPAEPTADFEPEPVEAEVEDEEDSSRDEERARKQHAFDALRKIEKEFHAFREKHINDQLRQVNLELDLLRQPESTHPEYLAQLQCINARRDEKIRYENVKYKYDKQAISNKTVAERTQLHSQYFQEVRETRNRWIEQCYSDLHALQKDRRQWGAHQTNYNYLYNPKRAHLVQQQAAYNMEVSILSGIAKHVGFPAAPDLSSMDADDIDADFRAMAIPERPPQPQRIHLRDIERSSAGRDFFEQNAWANPSVAQAMASSQRFVTPTANHAATGIDMLMMSAPAPFSRNQTPSNHRPKSVTKLPGTMPRDTERIQTTHNSGIAGTTPSMGDAAEAVAPVFPTRHLERDEFFGRMGSSHPTVAPVGVVSGARYPP</sequence>
<comment type="subcellular location">
    <subcellularLocation>
        <location evidence="1">Nucleus</location>
    </subcellularLocation>
</comment>
<dbReference type="GO" id="GO:0005654">
    <property type="term" value="C:nucleoplasm"/>
    <property type="evidence" value="ECO:0007669"/>
    <property type="project" value="UniProtKB-ARBA"/>
</dbReference>
<feature type="compositionally biased region" description="Low complexity" evidence="6">
    <location>
        <begin position="136"/>
        <end position="148"/>
    </location>
</feature>
<feature type="compositionally biased region" description="Acidic residues" evidence="6">
    <location>
        <begin position="325"/>
        <end position="344"/>
    </location>
</feature>
<feature type="compositionally biased region" description="Basic and acidic residues" evidence="6">
    <location>
        <begin position="74"/>
        <end position="87"/>
    </location>
</feature>
<name>A0A517KYR8_9PEZI</name>
<evidence type="ECO:0000256" key="1">
    <source>
        <dbReference type="ARBA" id="ARBA00004123"/>
    </source>
</evidence>
<protein>
    <recommendedName>
        <fullName evidence="9">Transcriptional regulatory protein DEP1</fullName>
    </recommendedName>
</protein>
<dbReference type="OrthoDB" id="20886at2759"/>
<feature type="compositionally biased region" description="Basic and acidic residues" evidence="6">
    <location>
        <begin position="192"/>
        <end position="208"/>
    </location>
</feature>
<keyword evidence="3" id="KW-0805">Transcription regulation</keyword>
<evidence type="ECO:0008006" key="9">
    <source>
        <dbReference type="Google" id="ProtNLM"/>
    </source>
</evidence>
<keyword evidence="8" id="KW-1185">Reference proteome</keyword>
<evidence type="ECO:0000256" key="5">
    <source>
        <dbReference type="ARBA" id="ARBA00023242"/>
    </source>
</evidence>
<gene>
    <name evidence="7" type="ORF">FKW77_010896</name>
</gene>
<feature type="region of interest" description="Disordered" evidence="6">
    <location>
        <begin position="173"/>
        <end position="351"/>
    </location>
</feature>
<feature type="compositionally biased region" description="Acidic residues" evidence="6">
    <location>
        <begin position="115"/>
        <end position="124"/>
    </location>
</feature>
<evidence type="ECO:0000256" key="4">
    <source>
        <dbReference type="ARBA" id="ARBA00023163"/>
    </source>
</evidence>
<keyword evidence="5" id="KW-0539">Nucleus</keyword>
<keyword evidence="2" id="KW-0678">Repressor</keyword>
<feature type="compositionally biased region" description="Polar residues" evidence="6">
    <location>
        <begin position="30"/>
        <end position="73"/>
    </location>
</feature>
<dbReference type="InterPro" id="IPR013907">
    <property type="entry name" value="Sds3"/>
</dbReference>
<dbReference type="Proteomes" id="UP000316270">
    <property type="component" value="Chromosome 1"/>
</dbReference>
<feature type="compositionally biased region" description="Polar residues" evidence="6">
    <location>
        <begin position="7"/>
        <end position="23"/>
    </location>
</feature>
<keyword evidence="4" id="KW-0804">Transcription</keyword>
<evidence type="ECO:0000313" key="8">
    <source>
        <dbReference type="Proteomes" id="UP000316270"/>
    </source>
</evidence>
<proteinExistence type="predicted"/>
<evidence type="ECO:0000256" key="2">
    <source>
        <dbReference type="ARBA" id="ARBA00022491"/>
    </source>
</evidence>
<dbReference type="AlphaFoldDB" id="A0A517KYR8"/>
<reference evidence="7 8" key="1">
    <citation type="submission" date="2019-07" db="EMBL/GenBank/DDBJ databases">
        <title>Finished genome of Venturia effusa.</title>
        <authorList>
            <person name="Young C.A."/>
            <person name="Cox M.P."/>
            <person name="Ganley A.R.D."/>
            <person name="David W.J."/>
        </authorList>
    </citation>
    <scope>NUCLEOTIDE SEQUENCE [LARGE SCALE GENOMIC DNA]</scope>
    <source>
        <strain evidence="8">albino</strain>
    </source>
</reference>
<evidence type="ECO:0000256" key="3">
    <source>
        <dbReference type="ARBA" id="ARBA00023015"/>
    </source>
</evidence>